<evidence type="ECO:0000313" key="1">
    <source>
        <dbReference type="EMBL" id="ACA59686.1"/>
    </source>
</evidence>
<dbReference type="STRING" id="477974.Daud_1175"/>
<dbReference type="Pfam" id="PF11385">
    <property type="entry name" value="DUF3189"/>
    <property type="match status" value="1"/>
</dbReference>
<dbReference type="AlphaFoldDB" id="B1I465"/>
<dbReference type="HOGENOM" id="CLU_134391_0_0_9"/>
<proteinExistence type="predicted"/>
<evidence type="ECO:0008006" key="3">
    <source>
        <dbReference type="Google" id="ProtNLM"/>
    </source>
</evidence>
<evidence type="ECO:0000313" key="2">
    <source>
        <dbReference type="Proteomes" id="UP000008544"/>
    </source>
</evidence>
<dbReference type="EMBL" id="CP000860">
    <property type="protein sequence ID" value="ACA59686.1"/>
    <property type="molecule type" value="Genomic_DNA"/>
</dbReference>
<name>B1I465_DESAP</name>
<gene>
    <name evidence="1" type="ordered locus">Daud_1175</name>
</gene>
<reference evidence="2" key="1">
    <citation type="submission" date="2007-10" db="EMBL/GenBank/DDBJ databases">
        <title>Complete sequence of chromosome of Desulforudis audaxviator MP104C.</title>
        <authorList>
            <person name="Copeland A."/>
            <person name="Lucas S."/>
            <person name="Lapidus A."/>
            <person name="Barry K."/>
            <person name="Glavina del Rio T."/>
            <person name="Dalin E."/>
            <person name="Tice H."/>
            <person name="Bruce D."/>
            <person name="Pitluck S."/>
            <person name="Lowry S.R."/>
            <person name="Larimer F."/>
            <person name="Land M.L."/>
            <person name="Hauser L."/>
            <person name="Kyrpides N."/>
            <person name="Ivanova N.N."/>
            <person name="Richardson P."/>
        </authorList>
    </citation>
    <scope>NUCLEOTIDE SEQUENCE [LARGE SCALE GENOMIC DNA]</scope>
    <source>
        <strain evidence="2">MP104C</strain>
    </source>
</reference>
<dbReference type="OrthoDB" id="1680616at2"/>
<keyword evidence="2" id="KW-1185">Reference proteome</keyword>
<dbReference type="KEGG" id="dau:Daud_1175"/>
<organism evidence="1 2">
    <name type="scientific">Desulforudis audaxviator (strain MP104C)</name>
    <dbReference type="NCBI Taxonomy" id="477974"/>
    <lineage>
        <taxon>Bacteria</taxon>
        <taxon>Bacillati</taxon>
        <taxon>Bacillota</taxon>
        <taxon>Clostridia</taxon>
        <taxon>Thermoanaerobacterales</taxon>
        <taxon>Candidatus Desulforudaceae</taxon>
        <taxon>Candidatus Desulforudis</taxon>
    </lineage>
</organism>
<reference evidence="1 2" key="2">
    <citation type="journal article" date="2008" name="Science">
        <title>Environmental genomics reveals a single-species ecosystem deep within Earth.</title>
        <authorList>
            <person name="Chivian D."/>
            <person name="Brodie E.L."/>
            <person name="Alm E.J."/>
            <person name="Culley D.E."/>
            <person name="Dehal P.S."/>
            <person name="Desantis T.Z."/>
            <person name="Gihring T.M."/>
            <person name="Lapidus A."/>
            <person name="Lin L.H."/>
            <person name="Lowry S.R."/>
            <person name="Moser D.P."/>
            <person name="Richardson P.M."/>
            <person name="Southam G."/>
            <person name="Wanger G."/>
            <person name="Pratt L.M."/>
            <person name="Andersen G.L."/>
            <person name="Hazen T.C."/>
            <person name="Brockman F.J."/>
            <person name="Arkin A.P."/>
            <person name="Onstott T.C."/>
        </authorList>
    </citation>
    <scope>NUCLEOTIDE SEQUENCE [LARGE SCALE GENOMIC DNA]</scope>
    <source>
        <strain evidence="1 2">MP104C</strain>
    </source>
</reference>
<sequence length="152" mass="16622">MKVLYHCFGGTHSSVLAAAVHTGMLAPDEIPTPDKLLSLPLYDKQDGDDYGRIHYYGQDPAGHQVYIVGRRNHGAETEMILAGLYSAFGLQTGLKVVDSTPALNWAMQLGGYLSRGMGLKAIGRFLVTWGSRKAYRKVVGLVDEAKKELPED</sequence>
<dbReference type="Proteomes" id="UP000008544">
    <property type="component" value="Chromosome"/>
</dbReference>
<dbReference type="eggNOG" id="ENOG5032S9W">
    <property type="taxonomic scope" value="Bacteria"/>
</dbReference>
<dbReference type="InterPro" id="IPR021525">
    <property type="entry name" value="DUF3189"/>
</dbReference>
<dbReference type="RefSeq" id="WP_012302272.1">
    <property type="nucleotide sequence ID" value="NC_010424.1"/>
</dbReference>
<protein>
    <recommendedName>
        <fullName evidence="3">DUF3189 family protein</fullName>
    </recommendedName>
</protein>
<accession>B1I465</accession>